<comment type="caution">
    <text evidence="2">The sequence shown here is derived from an EMBL/GenBank/DDBJ whole genome shotgun (WGS) entry which is preliminary data.</text>
</comment>
<name>A0A4R1LE51_9BACT</name>
<sequence>MNRYTSLIMLLCLCTWPAYGHQSPGAAKTIGCGSGNVKFDVALKHTNGTLNADSNAVVYVIQDVPNLITDRFAPSTSKIGLDGKWVGANKRRSHFGFVVTPGEHHLCISGQWSAMQEPPSTVLDSFAAQPGHSYYFRVRLLGSFPGPHTFVLDLQPVDADEGEFLLNTSMTSEPHPR</sequence>
<protein>
    <recommendedName>
        <fullName evidence="4">DUF2846 domain-containing protein</fullName>
    </recommendedName>
</protein>
<keyword evidence="1" id="KW-0732">Signal</keyword>
<accession>A0A4R1LE51</accession>
<feature type="signal peptide" evidence="1">
    <location>
        <begin position="1"/>
        <end position="20"/>
    </location>
</feature>
<reference evidence="2 3" key="1">
    <citation type="submission" date="2019-03" db="EMBL/GenBank/DDBJ databases">
        <title>Genomic Encyclopedia of Type Strains, Phase IV (KMG-IV): sequencing the most valuable type-strain genomes for metagenomic binning, comparative biology and taxonomic classification.</title>
        <authorList>
            <person name="Goeker M."/>
        </authorList>
    </citation>
    <scope>NUCLEOTIDE SEQUENCE [LARGE SCALE GENOMIC DNA]</scope>
    <source>
        <strain evidence="2 3">DSM 103428</strain>
    </source>
</reference>
<feature type="chain" id="PRO_5020238114" description="DUF2846 domain-containing protein" evidence="1">
    <location>
        <begin position="21"/>
        <end position="177"/>
    </location>
</feature>
<organism evidence="2 3">
    <name type="scientific">Acidipila rosea</name>
    <dbReference type="NCBI Taxonomy" id="768535"/>
    <lineage>
        <taxon>Bacteria</taxon>
        <taxon>Pseudomonadati</taxon>
        <taxon>Acidobacteriota</taxon>
        <taxon>Terriglobia</taxon>
        <taxon>Terriglobales</taxon>
        <taxon>Acidobacteriaceae</taxon>
        <taxon>Acidipila</taxon>
    </lineage>
</organism>
<keyword evidence="3" id="KW-1185">Reference proteome</keyword>
<evidence type="ECO:0000313" key="2">
    <source>
        <dbReference type="EMBL" id="TCK75103.1"/>
    </source>
</evidence>
<dbReference type="EMBL" id="SMGK01000001">
    <property type="protein sequence ID" value="TCK75103.1"/>
    <property type="molecule type" value="Genomic_DNA"/>
</dbReference>
<dbReference type="AlphaFoldDB" id="A0A4R1LE51"/>
<evidence type="ECO:0000313" key="3">
    <source>
        <dbReference type="Proteomes" id="UP000295210"/>
    </source>
</evidence>
<dbReference type="Proteomes" id="UP000295210">
    <property type="component" value="Unassembled WGS sequence"/>
</dbReference>
<proteinExistence type="predicted"/>
<evidence type="ECO:0000256" key="1">
    <source>
        <dbReference type="SAM" id="SignalP"/>
    </source>
</evidence>
<evidence type="ECO:0008006" key="4">
    <source>
        <dbReference type="Google" id="ProtNLM"/>
    </source>
</evidence>
<gene>
    <name evidence="2" type="ORF">C7378_0083</name>
</gene>